<evidence type="ECO:0000313" key="3">
    <source>
        <dbReference type="Proteomes" id="UP000827092"/>
    </source>
</evidence>
<dbReference type="Proteomes" id="UP000827092">
    <property type="component" value="Unassembled WGS sequence"/>
</dbReference>
<reference evidence="2 3" key="1">
    <citation type="journal article" date="2022" name="Nat. Ecol. Evol.">
        <title>A masculinizing supergene underlies an exaggerated male reproductive morph in a spider.</title>
        <authorList>
            <person name="Hendrickx F."/>
            <person name="De Corte Z."/>
            <person name="Sonet G."/>
            <person name="Van Belleghem S.M."/>
            <person name="Kostlbacher S."/>
            <person name="Vangestel C."/>
        </authorList>
    </citation>
    <scope>NUCLEOTIDE SEQUENCE [LARGE SCALE GENOMIC DNA]</scope>
    <source>
        <strain evidence="2">W744_W776</strain>
    </source>
</reference>
<evidence type="ECO:0000256" key="1">
    <source>
        <dbReference type="SAM" id="SignalP"/>
    </source>
</evidence>
<name>A0AAV6U872_9ARAC</name>
<evidence type="ECO:0000313" key="2">
    <source>
        <dbReference type="EMBL" id="KAG8180374.1"/>
    </source>
</evidence>
<keyword evidence="1" id="KW-0732">Signal</keyword>
<dbReference type="AlphaFoldDB" id="A0AAV6U872"/>
<accession>A0AAV6U872</accession>
<feature type="chain" id="PRO_5043349982" evidence="1">
    <location>
        <begin position="17"/>
        <end position="109"/>
    </location>
</feature>
<feature type="signal peptide" evidence="1">
    <location>
        <begin position="1"/>
        <end position="16"/>
    </location>
</feature>
<proteinExistence type="predicted"/>
<comment type="caution">
    <text evidence="2">The sequence shown here is derived from an EMBL/GenBank/DDBJ whole genome shotgun (WGS) entry which is preliminary data.</text>
</comment>
<dbReference type="EMBL" id="JAFNEN010000565">
    <property type="protein sequence ID" value="KAG8180374.1"/>
    <property type="molecule type" value="Genomic_DNA"/>
</dbReference>
<organism evidence="2 3">
    <name type="scientific">Oedothorax gibbosus</name>
    <dbReference type="NCBI Taxonomy" id="931172"/>
    <lineage>
        <taxon>Eukaryota</taxon>
        <taxon>Metazoa</taxon>
        <taxon>Ecdysozoa</taxon>
        <taxon>Arthropoda</taxon>
        <taxon>Chelicerata</taxon>
        <taxon>Arachnida</taxon>
        <taxon>Araneae</taxon>
        <taxon>Araneomorphae</taxon>
        <taxon>Entelegynae</taxon>
        <taxon>Araneoidea</taxon>
        <taxon>Linyphiidae</taxon>
        <taxon>Erigoninae</taxon>
        <taxon>Oedothorax</taxon>
    </lineage>
</organism>
<keyword evidence="3" id="KW-1185">Reference proteome</keyword>
<gene>
    <name evidence="2" type="ORF">JTE90_025424</name>
</gene>
<sequence>MFAILATLLLVHTALSEIEGHSGIVFHVNKYGHYSGHSTHYDYRFYPEKSLLDHLIAHHKHSSYHHLIPETHIGEELVGYGFGDEHHDYPGSHEPFYYYIHDDEHHFHK</sequence>
<protein>
    <submittedName>
        <fullName evidence="2">Uncharacterized protein</fullName>
    </submittedName>
</protein>